<gene>
    <name evidence="1" type="ORF">PL8927_690024</name>
</gene>
<evidence type="ECO:0000313" key="2">
    <source>
        <dbReference type="Proteomes" id="UP000184550"/>
    </source>
</evidence>
<dbReference type="AlphaFoldDB" id="A0A7Z9BQR5"/>
<proteinExistence type="predicted"/>
<accession>A0A7Z9BQR5</accession>
<name>A0A7Z9BQR5_9CYAN</name>
<keyword evidence="2" id="KW-1185">Reference proteome</keyword>
<organism evidence="1 2">
    <name type="scientific">Planktothrix serta PCC 8927</name>
    <dbReference type="NCBI Taxonomy" id="671068"/>
    <lineage>
        <taxon>Bacteria</taxon>
        <taxon>Bacillati</taxon>
        <taxon>Cyanobacteriota</taxon>
        <taxon>Cyanophyceae</taxon>
        <taxon>Oscillatoriophycideae</taxon>
        <taxon>Oscillatoriales</taxon>
        <taxon>Microcoleaceae</taxon>
        <taxon>Planktothrix</taxon>
    </lineage>
</organism>
<sequence length="48" mass="5629">MLVIEDRLTYEDPDYSTKIVEKKLGFAEFFDRLTLCYFLKSSGFGNDL</sequence>
<reference evidence="1" key="1">
    <citation type="submission" date="2019-10" db="EMBL/GenBank/DDBJ databases">
        <authorList>
            <consortium name="Genoscope - CEA"/>
            <person name="William W."/>
        </authorList>
    </citation>
    <scope>NUCLEOTIDE SEQUENCE [LARGE SCALE GENOMIC DNA]</scope>
    <source>
        <strain evidence="1">BBR_PRJEB10992</strain>
    </source>
</reference>
<protein>
    <submittedName>
        <fullName evidence="1">Uncharacterized protein</fullName>
    </submittedName>
</protein>
<dbReference type="Proteomes" id="UP000184550">
    <property type="component" value="Unassembled WGS sequence"/>
</dbReference>
<comment type="caution">
    <text evidence="1">The sequence shown here is derived from an EMBL/GenBank/DDBJ whole genome shotgun (WGS) entry which is preliminary data.</text>
</comment>
<evidence type="ECO:0000313" key="1">
    <source>
        <dbReference type="EMBL" id="VXD20254.1"/>
    </source>
</evidence>
<dbReference type="EMBL" id="CZCU02000145">
    <property type="protein sequence ID" value="VXD20254.1"/>
    <property type="molecule type" value="Genomic_DNA"/>
</dbReference>